<dbReference type="AlphaFoldDB" id="A0A6A6ZDQ3"/>
<keyword evidence="2" id="KW-1185">Reference proteome</keyword>
<protein>
    <submittedName>
        <fullName evidence="1">Uncharacterized protein</fullName>
    </submittedName>
</protein>
<gene>
    <name evidence="1" type="ORF">CC86DRAFT_413377</name>
</gene>
<reference evidence="1" key="1">
    <citation type="journal article" date="2020" name="Stud. Mycol.">
        <title>101 Dothideomycetes genomes: a test case for predicting lifestyles and emergence of pathogens.</title>
        <authorList>
            <person name="Haridas S."/>
            <person name="Albert R."/>
            <person name="Binder M."/>
            <person name="Bloem J."/>
            <person name="Labutti K."/>
            <person name="Salamov A."/>
            <person name="Andreopoulos B."/>
            <person name="Baker S."/>
            <person name="Barry K."/>
            <person name="Bills G."/>
            <person name="Bluhm B."/>
            <person name="Cannon C."/>
            <person name="Castanera R."/>
            <person name="Culley D."/>
            <person name="Daum C."/>
            <person name="Ezra D."/>
            <person name="Gonzalez J."/>
            <person name="Henrissat B."/>
            <person name="Kuo A."/>
            <person name="Liang C."/>
            <person name="Lipzen A."/>
            <person name="Lutzoni F."/>
            <person name="Magnuson J."/>
            <person name="Mondo S."/>
            <person name="Nolan M."/>
            <person name="Ohm R."/>
            <person name="Pangilinan J."/>
            <person name="Park H.-J."/>
            <person name="Ramirez L."/>
            <person name="Alfaro M."/>
            <person name="Sun H."/>
            <person name="Tritt A."/>
            <person name="Yoshinaga Y."/>
            <person name="Zwiers L.-H."/>
            <person name="Turgeon B."/>
            <person name="Goodwin S."/>
            <person name="Spatafora J."/>
            <person name="Crous P."/>
            <person name="Grigoriev I."/>
        </authorList>
    </citation>
    <scope>NUCLEOTIDE SEQUENCE</scope>
    <source>
        <strain evidence="1">CBS 113818</strain>
    </source>
</reference>
<dbReference type="OrthoDB" id="3742092at2759"/>
<evidence type="ECO:0000313" key="2">
    <source>
        <dbReference type="Proteomes" id="UP000799424"/>
    </source>
</evidence>
<proteinExistence type="predicted"/>
<dbReference type="Proteomes" id="UP000799424">
    <property type="component" value="Unassembled WGS sequence"/>
</dbReference>
<dbReference type="EMBL" id="MU006247">
    <property type="protein sequence ID" value="KAF2818998.1"/>
    <property type="molecule type" value="Genomic_DNA"/>
</dbReference>
<evidence type="ECO:0000313" key="1">
    <source>
        <dbReference type="EMBL" id="KAF2818998.1"/>
    </source>
</evidence>
<organism evidence="1 2">
    <name type="scientific">Ophiobolus disseminans</name>
    <dbReference type="NCBI Taxonomy" id="1469910"/>
    <lineage>
        <taxon>Eukaryota</taxon>
        <taxon>Fungi</taxon>
        <taxon>Dikarya</taxon>
        <taxon>Ascomycota</taxon>
        <taxon>Pezizomycotina</taxon>
        <taxon>Dothideomycetes</taxon>
        <taxon>Pleosporomycetidae</taxon>
        <taxon>Pleosporales</taxon>
        <taxon>Pleosporineae</taxon>
        <taxon>Phaeosphaeriaceae</taxon>
        <taxon>Ophiobolus</taxon>
    </lineage>
</organism>
<accession>A0A6A6ZDQ3</accession>
<name>A0A6A6ZDQ3_9PLEO</name>
<sequence>MLGASSTVTAIAGKLLQPRQSNHIAYIMLQKDHARWAHVNIFNLLGIDPHSTNLTWEMLDACLRQIVKQLRPNNPAIIPPDGVSITLVNSFRSKRFNILYPSVQRGKELHVGDATPDSCQELAQALEKINRAKLDGHKRTWDTENGVPGNWLGVNAALNHSNISGDMPAGSSVTPLSNSFVAAQTDGATEPSSVMNACVEDEPGGTNNHPIPLDLDGTREDPINFSGNVTSAFASASASADNSQALVIVPLHQWDKFMQLAIWDASPANFEYVIAPSRLRAMAQKFTNNKSAVVIGVVRRPDWNAEQTFPKYICIAALEGGNALHIRVKQWGVRGNELPKWPGGGSIYLLLEEIRQQGHLFCPFCDNFDKARLRMYLTTMEKKGKMPILKDQAIVLRGG</sequence>